<feature type="domain" description="C2H2-type" evidence="11">
    <location>
        <begin position="350"/>
        <end position="378"/>
    </location>
</feature>
<dbReference type="Pfam" id="PF07776">
    <property type="entry name" value="zf-AD"/>
    <property type="match status" value="1"/>
</dbReference>
<feature type="binding site" evidence="10">
    <location>
        <position position="47"/>
    </location>
    <ligand>
        <name>Zn(2+)</name>
        <dbReference type="ChEBI" id="CHEBI:29105"/>
    </ligand>
</feature>
<dbReference type="PROSITE" id="PS00028">
    <property type="entry name" value="ZINC_FINGER_C2H2_1"/>
    <property type="match status" value="7"/>
</dbReference>
<evidence type="ECO:0000256" key="8">
    <source>
        <dbReference type="ARBA" id="ARBA00023242"/>
    </source>
</evidence>
<dbReference type="InterPro" id="IPR036236">
    <property type="entry name" value="Znf_C2H2_sf"/>
</dbReference>
<feature type="domain" description="C2H2-type" evidence="11">
    <location>
        <begin position="403"/>
        <end position="430"/>
    </location>
</feature>
<feature type="binding site" evidence="10">
    <location>
        <position position="4"/>
    </location>
    <ligand>
        <name>Zn(2+)</name>
        <dbReference type="ChEBI" id="CHEBI:29105"/>
    </ligand>
</feature>
<keyword evidence="6" id="KW-0805">Transcription regulation</keyword>
<feature type="domain" description="ZAD" evidence="12">
    <location>
        <begin position="2"/>
        <end position="71"/>
    </location>
</feature>
<keyword evidence="5 10" id="KW-0862">Zinc</keyword>
<dbReference type="SUPFAM" id="SSF57716">
    <property type="entry name" value="Glucocorticoid receptor-like (DNA-binding domain)"/>
    <property type="match status" value="1"/>
</dbReference>
<reference evidence="13 14" key="1">
    <citation type="submission" date="2021-06" db="EMBL/GenBank/DDBJ databases">
        <title>A haploid diamondback moth (Plutella xylostella L.) genome assembly resolves 31 chromosomes and identifies a diamide resistance mutation.</title>
        <authorList>
            <person name="Ward C.M."/>
            <person name="Perry K.D."/>
            <person name="Baker G."/>
            <person name="Powis K."/>
            <person name="Heckel D.G."/>
            <person name="Baxter S.W."/>
        </authorList>
    </citation>
    <scope>NUCLEOTIDE SEQUENCE [LARGE SCALE GENOMIC DNA]</scope>
    <source>
        <strain evidence="13 14">LV</strain>
        <tissue evidence="13">Single pupa</tissue>
    </source>
</reference>
<dbReference type="PROSITE" id="PS51915">
    <property type="entry name" value="ZAD"/>
    <property type="match status" value="1"/>
</dbReference>
<feature type="domain" description="C2H2-type" evidence="11">
    <location>
        <begin position="487"/>
        <end position="509"/>
    </location>
</feature>
<dbReference type="InterPro" id="IPR050636">
    <property type="entry name" value="C2H2-ZF_domain-containing"/>
</dbReference>
<evidence type="ECO:0000313" key="13">
    <source>
        <dbReference type="EMBL" id="KAG7306435.1"/>
    </source>
</evidence>
<evidence type="ECO:0000256" key="10">
    <source>
        <dbReference type="PROSITE-ProRule" id="PRU01263"/>
    </source>
</evidence>
<dbReference type="EMBL" id="JAHIBW010000012">
    <property type="protein sequence ID" value="KAG7306435.1"/>
    <property type="molecule type" value="Genomic_DNA"/>
</dbReference>
<feature type="binding site" evidence="10">
    <location>
        <position position="7"/>
    </location>
    <ligand>
        <name>Zn(2+)</name>
        <dbReference type="ChEBI" id="CHEBI:29105"/>
    </ligand>
</feature>
<evidence type="ECO:0000259" key="11">
    <source>
        <dbReference type="PROSITE" id="PS50157"/>
    </source>
</evidence>
<protein>
    <submittedName>
        <fullName evidence="13">Uncharacterized protein</fullName>
    </submittedName>
</protein>
<name>A0ABQ7QMX7_PLUXY</name>
<feature type="domain" description="C2H2-type" evidence="11">
    <location>
        <begin position="431"/>
        <end position="458"/>
    </location>
</feature>
<evidence type="ECO:0000313" key="14">
    <source>
        <dbReference type="Proteomes" id="UP000823941"/>
    </source>
</evidence>
<dbReference type="SMART" id="SM00868">
    <property type="entry name" value="zf-AD"/>
    <property type="match status" value="1"/>
</dbReference>
<feature type="domain" description="C2H2-type" evidence="11">
    <location>
        <begin position="459"/>
        <end position="486"/>
    </location>
</feature>
<keyword evidence="3" id="KW-0677">Repeat</keyword>
<comment type="caution">
    <text evidence="13">The sequence shown here is derived from an EMBL/GenBank/DDBJ whole genome shotgun (WGS) entry which is preliminary data.</text>
</comment>
<dbReference type="PROSITE" id="PS50157">
    <property type="entry name" value="ZINC_FINGER_C2H2_2"/>
    <property type="match status" value="6"/>
</dbReference>
<evidence type="ECO:0000256" key="6">
    <source>
        <dbReference type="ARBA" id="ARBA00023015"/>
    </source>
</evidence>
<organism evidence="13 14">
    <name type="scientific">Plutella xylostella</name>
    <name type="common">Diamondback moth</name>
    <name type="synonym">Plutella maculipennis</name>
    <dbReference type="NCBI Taxonomy" id="51655"/>
    <lineage>
        <taxon>Eukaryota</taxon>
        <taxon>Metazoa</taxon>
        <taxon>Ecdysozoa</taxon>
        <taxon>Arthropoda</taxon>
        <taxon>Hexapoda</taxon>
        <taxon>Insecta</taxon>
        <taxon>Pterygota</taxon>
        <taxon>Neoptera</taxon>
        <taxon>Endopterygota</taxon>
        <taxon>Lepidoptera</taxon>
        <taxon>Glossata</taxon>
        <taxon>Ditrysia</taxon>
        <taxon>Yponomeutoidea</taxon>
        <taxon>Plutellidae</taxon>
        <taxon>Plutella</taxon>
    </lineage>
</organism>
<dbReference type="InterPro" id="IPR012934">
    <property type="entry name" value="Znf_AD"/>
</dbReference>
<sequence length="529" mass="61270">MQSCRACLSADHELQIINAELIEKYNLLIGFHIKLDENLPHMMCQRCWNTVDDFITFRNQCIKSESSLHEVAVEVTVKIENEDVVKTEFIDDTEVPTLPTSQCEVKEEEDTNDDTLYEEEIRVKIEEIEHELIVPIIEDELPNEEKCSNETNAEEPNEIIPKDIPKPEVTKRKTEVNELLCEVKKPKTRRAPIKVKAPEPEQIELTQLSCGLCASTFASKPELQIHIDGHKTDTSCGLCDDGEFREWPQLISHRVTHLNDPRELVCHLCWKPFKLPHVMEHHYLTEHYDKEFTGVQCRQCPKVYQDIKKMSQHIYITHNSKSYLCHHCNKSFTRRGGLINHLQLHSDVTIKCDKCDFSTKKRESLKLHQVRMHSNGKHRCTPCHRVFKSAERLAAHACDARAQVCPQCGVLLKNQHALQNHMKCHSSDVPYKCPRCPAAYKNSSNLRIHVDKHDNYRRFKCNSCDASFFSNSVLKKHKRTHTGEKPFVCAVCEKGFTGSYNLKMHMRVHGEDLVQKKVSYLRNELTKSK</sequence>
<keyword evidence="4 9" id="KW-0863">Zinc-finger</keyword>
<dbReference type="PANTHER" id="PTHR47772:SF13">
    <property type="entry name" value="GASTRULA ZINC FINGER PROTEIN XLCGF49.1-LIKE-RELATED"/>
    <property type="match status" value="1"/>
</dbReference>
<evidence type="ECO:0000256" key="2">
    <source>
        <dbReference type="ARBA" id="ARBA00022723"/>
    </source>
</evidence>
<evidence type="ECO:0000259" key="12">
    <source>
        <dbReference type="PROSITE" id="PS51915"/>
    </source>
</evidence>
<proteinExistence type="predicted"/>
<dbReference type="SMART" id="SM00355">
    <property type="entry name" value="ZnF_C2H2"/>
    <property type="match status" value="11"/>
</dbReference>
<dbReference type="SUPFAM" id="SSF57667">
    <property type="entry name" value="beta-beta-alpha zinc fingers"/>
    <property type="match status" value="3"/>
</dbReference>
<evidence type="ECO:0000256" key="9">
    <source>
        <dbReference type="PROSITE-ProRule" id="PRU00042"/>
    </source>
</evidence>
<feature type="binding site" evidence="10">
    <location>
        <position position="44"/>
    </location>
    <ligand>
        <name>Zn(2+)</name>
        <dbReference type="ChEBI" id="CHEBI:29105"/>
    </ligand>
</feature>
<keyword evidence="2 10" id="KW-0479">Metal-binding</keyword>
<dbReference type="Proteomes" id="UP000823941">
    <property type="component" value="Chromosome 12"/>
</dbReference>
<dbReference type="Gene3D" id="3.40.1800.20">
    <property type="match status" value="1"/>
</dbReference>
<dbReference type="Gene3D" id="3.30.160.60">
    <property type="entry name" value="Classic Zinc Finger"/>
    <property type="match status" value="5"/>
</dbReference>
<evidence type="ECO:0000256" key="4">
    <source>
        <dbReference type="ARBA" id="ARBA00022771"/>
    </source>
</evidence>
<evidence type="ECO:0000256" key="7">
    <source>
        <dbReference type="ARBA" id="ARBA00023163"/>
    </source>
</evidence>
<dbReference type="PANTHER" id="PTHR47772">
    <property type="entry name" value="ZINC FINGER PROTEIN 200"/>
    <property type="match status" value="1"/>
</dbReference>
<evidence type="ECO:0000256" key="5">
    <source>
        <dbReference type="ARBA" id="ARBA00022833"/>
    </source>
</evidence>
<gene>
    <name evidence="13" type="ORF">JYU34_009071</name>
</gene>
<keyword evidence="8" id="KW-0539">Nucleus</keyword>
<dbReference type="InterPro" id="IPR013087">
    <property type="entry name" value="Znf_C2H2_type"/>
</dbReference>
<evidence type="ECO:0000256" key="3">
    <source>
        <dbReference type="ARBA" id="ARBA00022737"/>
    </source>
</evidence>
<comment type="subcellular location">
    <subcellularLocation>
        <location evidence="1">Nucleus</location>
    </subcellularLocation>
</comment>
<evidence type="ECO:0000256" key="1">
    <source>
        <dbReference type="ARBA" id="ARBA00004123"/>
    </source>
</evidence>
<accession>A0ABQ7QMX7</accession>
<feature type="domain" description="C2H2-type" evidence="11">
    <location>
        <begin position="323"/>
        <end position="346"/>
    </location>
</feature>
<keyword evidence="7" id="KW-0804">Transcription</keyword>
<dbReference type="Pfam" id="PF00096">
    <property type="entry name" value="zf-C2H2"/>
    <property type="match status" value="4"/>
</dbReference>
<keyword evidence="14" id="KW-1185">Reference proteome</keyword>